<name>A0ABQ0AEA0_9GAMM</name>
<dbReference type="RefSeq" id="WP_353304342.1">
    <property type="nucleotide sequence ID" value="NZ_BAABWN010000017.1"/>
</dbReference>
<proteinExistence type="predicted"/>
<dbReference type="Proteomes" id="UP001465153">
    <property type="component" value="Unassembled WGS sequence"/>
</dbReference>
<sequence>MGMNKREFLNSPKAIECFVSHSGFRLPTNKTKAPAWLDIGDTLSINTNNKDGLIDSVIIERLEDRDLEPLVFGFTEDSKCEIKDVSDHILFLSKSGLYDPENPEITYKLEVLIQSRCGHNPNSSKQKVTFFFYQEYDGTTCIHRGGNTTDDDGGGWTK</sequence>
<evidence type="ECO:0000313" key="1">
    <source>
        <dbReference type="EMBL" id="GAA6169975.1"/>
    </source>
</evidence>
<gene>
    <name evidence="1" type="ORF">NBRC116591_37870</name>
</gene>
<reference evidence="1 2" key="1">
    <citation type="submission" date="2024-04" db="EMBL/GenBank/DDBJ databases">
        <title>Draft genome sequence of Sessilibacter corallicola NBRC 116591.</title>
        <authorList>
            <person name="Miyakawa T."/>
            <person name="Kusuya Y."/>
            <person name="Miura T."/>
        </authorList>
    </citation>
    <scope>NUCLEOTIDE SEQUENCE [LARGE SCALE GENOMIC DNA]</scope>
    <source>
        <strain evidence="1 2">KU-00831-HH</strain>
    </source>
</reference>
<accession>A0ABQ0AEA0</accession>
<keyword evidence="2" id="KW-1185">Reference proteome</keyword>
<evidence type="ECO:0000313" key="2">
    <source>
        <dbReference type="Proteomes" id="UP001465153"/>
    </source>
</evidence>
<comment type="caution">
    <text evidence="1">The sequence shown here is derived from an EMBL/GenBank/DDBJ whole genome shotgun (WGS) entry which is preliminary data.</text>
</comment>
<organism evidence="1 2">
    <name type="scientific">Sessilibacter corallicola</name>
    <dbReference type="NCBI Taxonomy" id="2904075"/>
    <lineage>
        <taxon>Bacteria</taxon>
        <taxon>Pseudomonadati</taxon>
        <taxon>Pseudomonadota</taxon>
        <taxon>Gammaproteobacteria</taxon>
        <taxon>Cellvibrionales</taxon>
        <taxon>Cellvibrionaceae</taxon>
        <taxon>Sessilibacter</taxon>
    </lineage>
</organism>
<dbReference type="EMBL" id="BAABWN010000017">
    <property type="protein sequence ID" value="GAA6169975.1"/>
    <property type="molecule type" value="Genomic_DNA"/>
</dbReference>
<protein>
    <submittedName>
        <fullName evidence="1">Uncharacterized protein</fullName>
    </submittedName>
</protein>